<dbReference type="SMART" id="SM00220">
    <property type="entry name" value="S_TKc"/>
    <property type="match status" value="1"/>
</dbReference>
<dbReference type="GO" id="GO:0004674">
    <property type="term" value="F:protein serine/threonine kinase activity"/>
    <property type="evidence" value="ECO:0007669"/>
    <property type="project" value="UniProtKB-KW"/>
</dbReference>
<feature type="binding site" evidence="6">
    <location>
        <position position="241"/>
    </location>
    <ligand>
        <name>ATP</name>
        <dbReference type="ChEBI" id="CHEBI:30616"/>
    </ligand>
</feature>
<evidence type="ECO:0000313" key="10">
    <source>
        <dbReference type="Proteomes" id="UP000323067"/>
    </source>
</evidence>
<dbReference type="InterPro" id="IPR000719">
    <property type="entry name" value="Prot_kinase_dom"/>
</dbReference>
<evidence type="ECO:0000256" key="7">
    <source>
        <dbReference type="SAM" id="MobiDB-lite"/>
    </source>
</evidence>
<name>A0A2H4STI7_CORMI</name>
<dbReference type="Gene3D" id="3.30.200.20">
    <property type="entry name" value="Phosphorylase Kinase, domain 1"/>
    <property type="match status" value="1"/>
</dbReference>
<gene>
    <name evidence="9" type="ORF">A9K55_000746</name>
</gene>
<dbReference type="InterPro" id="IPR017441">
    <property type="entry name" value="Protein_kinase_ATP_BS"/>
</dbReference>
<dbReference type="VEuPathDB" id="FungiDB:CCM_04662"/>
<keyword evidence="3 6" id="KW-0547">Nucleotide-binding</keyword>
<dbReference type="GO" id="GO:0007094">
    <property type="term" value="P:mitotic spindle assembly checkpoint signaling"/>
    <property type="evidence" value="ECO:0007669"/>
    <property type="project" value="TreeGrafter"/>
</dbReference>
<dbReference type="PROSITE" id="PS00107">
    <property type="entry name" value="PROTEIN_KINASE_ATP"/>
    <property type="match status" value="1"/>
</dbReference>
<feature type="compositionally biased region" description="Polar residues" evidence="7">
    <location>
        <begin position="91"/>
        <end position="101"/>
    </location>
</feature>
<dbReference type="AlphaFoldDB" id="A0A2H4STI7"/>
<protein>
    <submittedName>
        <fullName evidence="9">Checkpoint kinase</fullName>
    </submittedName>
</protein>
<keyword evidence="1" id="KW-0723">Serine/threonine-protein kinase</keyword>
<dbReference type="GO" id="GO:0033316">
    <property type="term" value="P:meiotic spindle assembly checkpoint signaling"/>
    <property type="evidence" value="ECO:0007669"/>
    <property type="project" value="TreeGrafter"/>
</dbReference>
<proteinExistence type="predicted"/>
<organism evidence="9 10">
    <name type="scientific">Cordyceps militaris</name>
    <name type="common">Caterpillar fungus</name>
    <name type="synonym">Clavaria militaris</name>
    <dbReference type="NCBI Taxonomy" id="73501"/>
    <lineage>
        <taxon>Eukaryota</taxon>
        <taxon>Fungi</taxon>
        <taxon>Dikarya</taxon>
        <taxon>Ascomycota</taxon>
        <taxon>Pezizomycotina</taxon>
        <taxon>Sordariomycetes</taxon>
        <taxon>Hypocreomycetidae</taxon>
        <taxon>Hypocreales</taxon>
        <taxon>Cordycipitaceae</taxon>
        <taxon>Cordyceps</taxon>
    </lineage>
</organism>
<dbReference type="GO" id="GO:0000776">
    <property type="term" value="C:kinetochore"/>
    <property type="evidence" value="ECO:0007669"/>
    <property type="project" value="TreeGrafter"/>
</dbReference>
<evidence type="ECO:0000256" key="2">
    <source>
        <dbReference type="ARBA" id="ARBA00022679"/>
    </source>
</evidence>
<dbReference type="EMBL" id="CP023327">
    <property type="protein sequence ID" value="ATY66414.1"/>
    <property type="molecule type" value="Genomic_DNA"/>
</dbReference>
<feature type="compositionally biased region" description="Pro residues" evidence="7">
    <location>
        <begin position="185"/>
        <end position="195"/>
    </location>
</feature>
<dbReference type="GO" id="GO:0034501">
    <property type="term" value="P:protein localization to kinetochore"/>
    <property type="evidence" value="ECO:0007669"/>
    <property type="project" value="TreeGrafter"/>
</dbReference>
<dbReference type="GO" id="GO:0005634">
    <property type="term" value="C:nucleus"/>
    <property type="evidence" value="ECO:0007669"/>
    <property type="project" value="TreeGrafter"/>
</dbReference>
<feature type="compositionally biased region" description="Basic and acidic residues" evidence="7">
    <location>
        <begin position="132"/>
        <end position="146"/>
    </location>
</feature>
<dbReference type="Proteomes" id="UP000323067">
    <property type="component" value="Chromosome ii"/>
</dbReference>
<dbReference type="Pfam" id="PF00069">
    <property type="entry name" value="Pkinase"/>
    <property type="match status" value="1"/>
</dbReference>
<reference evidence="9 10" key="1">
    <citation type="journal article" date="2017" name="BMC Genomics">
        <title>Chromosome level assembly and secondary metabolite potential of the parasitic fungus Cordyceps militaris.</title>
        <authorList>
            <person name="Kramer G.J."/>
            <person name="Nodwell J.R."/>
        </authorList>
    </citation>
    <scope>NUCLEOTIDE SEQUENCE [LARGE SCALE GENOMIC DNA]</scope>
    <source>
        <strain evidence="9 10">ATCC 34164</strain>
    </source>
</reference>
<dbReference type="InterPro" id="IPR011009">
    <property type="entry name" value="Kinase-like_dom_sf"/>
</dbReference>
<evidence type="ECO:0000256" key="4">
    <source>
        <dbReference type="ARBA" id="ARBA00022777"/>
    </source>
</evidence>
<keyword evidence="4 9" id="KW-0418">Kinase</keyword>
<dbReference type="Gene3D" id="1.10.510.10">
    <property type="entry name" value="Transferase(Phosphotransferase) domain 1"/>
    <property type="match status" value="1"/>
</dbReference>
<dbReference type="SUPFAM" id="SSF56112">
    <property type="entry name" value="Protein kinase-like (PK-like)"/>
    <property type="match status" value="1"/>
</dbReference>
<feature type="compositionally biased region" description="Basic and acidic residues" evidence="7">
    <location>
        <begin position="37"/>
        <end position="50"/>
    </location>
</feature>
<sequence length="533" mass="57657">MEDSSDDEAPSMPALQLHAVTEALLAALDPTATAAQDDTRAVGRQRDPRSRGLRGCASPPGRKRGAGGGGDSVALGPGFAAMARPPRRPQKQVTLDGQQDVLQRDPAEQEESEEPRVGLHAMGHAQNNGGEDYEHSRLPSRDNNRHQSVRELGKLSTEAAERPPMRRVVVSPWRRGSPPAANELQPPPPPPPPPALATAPTKHRRIVIGGISYRILRRLGRGGSGRVYEVMAPDTRTWAFKAIPLGALDDVAKRQVENEVALLHSLRGTERVVALEDWCVDEAKNAIHIVMHLGQIDLEHIIMQRGDTRLDPVFVGFYWREMLRCVAALHAHGIVHADIKPANFVSVDGVLKIVDFGIAHGLPDDTAHLYLEHLGGTPNYMAPETLRVLSRGAGCSRAVVRFGTPCDLWSLGCVLHRMVYGRPPFAHVAGGLAPKLLAIVDGAAPVELPAYGLGGGGVPEGLRCTMGACLDRDPSRRPTAAGLLAADGLLREDRSLARARVLADVMQDMATRAVRRELLDEWLAEAMEEVGLR</sequence>
<dbReference type="GO" id="GO:0004712">
    <property type="term" value="F:protein serine/threonine/tyrosine kinase activity"/>
    <property type="evidence" value="ECO:0007669"/>
    <property type="project" value="TreeGrafter"/>
</dbReference>
<evidence type="ECO:0000313" key="9">
    <source>
        <dbReference type="EMBL" id="ATY66414.1"/>
    </source>
</evidence>
<evidence type="ECO:0000256" key="1">
    <source>
        <dbReference type="ARBA" id="ARBA00022527"/>
    </source>
</evidence>
<accession>A0A2H4STI7</accession>
<keyword evidence="5 6" id="KW-0067">ATP-binding</keyword>
<evidence type="ECO:0000259" key="8">
    <source>
        <dbReference type="PROSITE" id="PS50011"/>
    </source>
</evidence>
<dbReference type="PROSITE" id="PS50011">
    <property type="entry name" value="PROTEIN_KINASE_DOM"/>
    <property type="match status" value="1"/>
</dbReference>
<evidence type="ECO:0000256" key="3">
    <source>
        <dbReference type="ARBA" id="ARBA00022741"/>
    </source>
</evidence>
<evidence type="ECO:0000256" key="6">
    <source>
        <dbReference type="PROSITE-ProRule" id="PRU10141"/>
    </source>
</evidence>
<dbReference type="GO" id="GO:0005524">
    <property type="term" value="F:ATP binding"/>
    <property type="evidence" value="ECO:0007669"/>
    <property type="project" value="UniProtKB-UniRule"/>
</dbReference>
<feature type="region of interest" description="Disordered" evidence="7">
    <location>
        <begin position="172"/>
        <end position="201"/>
    </location>
</feature>
<keyword evidence="2" id="KW-0808">Transferase</keyword>
<feature type="domain" description="Protein kinase" evidence="8">
    <location>
        <begin position="213"/>
        <end position="490"/>
    </location>
</feature>
<dbReference type="GO" id="GO:0007059">
    <property type="term" value="P:chromosome segregation"/>
    <property type="evidence" value="ECO:0007669"/>
    <property type="project" value="TreeGrafter"/>
</dbReference>
<feature type="region of interest" description="Disordered" evidence="7">
    <location>
        <begin position="30"/>
        <end position="146"/>
    </location>
</feature>
<evidence type="ECO:0000256" key="5">
    <source>
        <dbReference type="ARBA" id="ARBA00022840"/>
    </source>
</evidence>
<dbReference type="PANTHER" id="PTHR22974">
    <property type="entry name" value="MIXED LINEAGE PROTEIN KINASE"/>
    <property type="match status" value="1"/>
</dbReference>
<dbReference type="VEuPathDB" id="FungiDB:A9K55_000746"/>
<dbReference type="OrthoDB" id="4868213at2759"/>
<dbReference type="PANTHER" id="PTHR22974:SF21">
    <property type="entry name" value="DUAL SPECIFICITY PROTEIN KINASE TTK"/>
    <property type="match status" value="1"/>
</dbReference>